<feature type="region of interest" description="Disordered" evidence="8">
    <location>
        <begin position="1"/>
        <end position="32"/>
    </location>
</feature>
<keyword evidence="3" id="KW-0805">Transcription regulation</keyword>
<gene>
    <name evidence="10" type="primary">LOC106995433</name>
</gene>
<comment type="similarity">
    <text evidence="2 7">Belongs to the HSF family.</text>
</comment>
<keyword evidence="11" id="KW-1185">Reference proteome</keyword>
<dbReference type="Ensembl" id="ENSMMUT00000059031.2">
    <property type="protein sequence ID" value="ENSMMUP00000048122.1"/>
    <property type="gene ID" value="ENSMMUG00000049379.1"/>
</dbReference>
<reference evidence="10" key="2">
    <citation type="submission" date="2025-08" db="UniProtKB">
        <authorList>
            <consortium name="Ensembl"/>
        </authorList>
    </citation>
    <scope>IDENTIFICATION</scope>
    <source>
        <strain evidence="10">17573</strain>
    </source>
</reference>
<dbReference type="Gene3D" id="1.10.10.10">
    <property type="entry name" value="Winged helix-like DNA-binding domain superfamily/Winged helix DNA-binding domain"/>
    <property type="match status" value="1"/>
</dbReference>
<evidence type="ECO:0000256" key="4">
    <source>
        <dbReference type="ARBA" id="ARBA00023125"/>
    </source>
</evidence>
<proteinExistence type="inferred from homology"/>
<dbReference type="GO" id="GO:0043565">
    <property type="term" value="F:sequence-specific DNA binding"/>
    <property type="evidence" value="ECO:0007669"/>
    <property type="project" value="InterPro"/>
</dbReference>
<evidence type="ECO:0000256" key="7">
    <source>
        <dbReference type="RuleBase" id="RU004020"/>
    </source>
</evidence>
<reference evidence="10" key="1">
    <citation type="journal article" date="2012" name="Nature">
        <title>Strict evolutionary conservation followed rapid gene loss on human and rhesus Y chromosomes.</title>
        <authorList>
            <person name="Hughes J.F."/>
            <person name="Skaletsky H."/>
            <person name="Brown L.G."/>
            <person name="Pyntikova T."/>
            <person name="Graves T."/>
            <person name="Fulton R.S."/>
            <person name="Dugan S."/>
            <person name="Ding Y."/>
            <person name="Buhay C.J."/>
            <person name="Kremitzki C."/>
            <person name="Wang Q."/>
            <person name="Shen H."/>
            <person name="Holder M."/>
            <person name="Villasana D."/>
            <person name="Nazareth L.V."/>
            <person name="Cree A."/>
            <person name="Courtney L."/>
            <person name="Veizer J."/>
            <person name="Kotkiewicz H."/>
            <person name="Cho T.J."/>
            <person name="Koutseva N."/>
            <person name="Rozen S."/>
            <person name="Muzny D.M."/>
            <person name="Warren W.C."/>
            <person name="Gibbs R.A."/>
            <person name="Wilson R.K."/>
            <person name="Page D.C."/>
        </authorList>
    </citation>
    <scope>NUCLEOTIDE SEQUENCE [LARGE SCALE GENOMIC DNA]</scope>
    <source>
        <strain evidence="10">17573</strain>
    </source>
</reference>
<dbReference type="InterPro" id="IPR036390">
    <property type="entry name" value="WH_DNA-bd_sf"/>
</dbReference>
<dbReference type="KEGG" id="mcc:106995433"/>
<evidence type="ECO:0000313" key="11">
    <source>
        <dbReference type="Proteomes" id="UP000006718"/>
    </source>
</evidence>
<dbReference type="GeneTree" id="ENSGT00940000157452"/>
<feature type="region of interest" description="Disordered" evidence="8">
    <location>
        <begin position="260"/>
        <end position="282"/>
    </location>
</feature>
<dbReference type="AlphaFoldDB" id="A0A1D5QJ99"/>
<dbReference type="GeneID" id="106995433"/>
<dbReference type="GO" id="GO:0003700">
    <property type="term" value="F:DNA-binding transcription factor activity"/>
    <property type="evidence" value="ECO:0007669"/>
    <property type="project" value="InterPro"/>
</dbReference>
<dbReference type="Bgee" id="ENSMMUG00000049379">
    <property type="expression patterns" value="Expressed in spermatid and 3 other cell types or tissues"/>
</dbReference>
<dbReference type="OrthoDB" id="9536616at2759"/>
<evidence type="ECO:0000256" key="2">
    <source>
        <dbReference type="ARBA" id="ARBA00006403"/>
    </source>
</evidence>
<evidence type="ECO:0000259" key="9">
    <source>
        <dbReference type="SMART" id="SM00415"/>
    </source>
</evidence>
<accession>A0A1D5QJ99</accession>
<dbReference type="SUPFAM" id="SSF46785">
    <property type="entry name" value="Winged helix' DNA-binding domain"/>
    <property type="match status" value="1"/>
</dbReference>
<reference evidence="10" key="3">
    <citation type="submission" date="2025-09" db="UniProtKB">
        <authorList>
            <consortium name="Ensembl"/>
        </authorList>
    </citation>
    <scope>IDENTIFICATION</scope>
    <source>
        <strain evidence="10">17573</strain>
    </source>
</reference>
<dbReference type="FunCoup" id="A0A1D5QJ99">
    <property type="interactions" value="21"/>
</dbReference>
<feature type="compositionally biased region" description="Polar residues" evidence="8">
    <location>
        <begin position="1"/>
        <end position="11"/>
    </location>
</feature>
<dbReference type="SMART" id="SM00415">
    <property type="entry name" value="HSF"/>
    <property type="match status" value="1"/>
</dbReference>
<dbReference type="PANTHER" id="PTHR10015">
    <property type="entry name" value="HEAT SHOCK TRANSCRIPTION FACTOR"/>
    <property type="match status" value="1"/>
</dbReference>
<dbReference type="InParanoid" id="A0A1D5QJ99"/>
<dbReference type="SMR" id="A0A1D5QJ99"/>
<evidence type="ECO:0000256" key="1">
    <source>
        <dbReference type="ARBA" id="ARBA00004123"/>
    </source>
</evidence>
<feature type="domain" description="HSF-type DNA-binding" evidence="9">
    <location>
        <begin position="76"/>
        <end position="194"/>
    </location>
</feature>
<organism evidence="10 11">
    <name type="scientific">Macaca mulatta</name>
    <name type="common">Rhesus macaque</name>
    <dbReference type="NCBI Taxonomy" id="9544"/>
    <lineage>
        <taxon>Eukaryota</taxon>
        <taxon>Metazoa</taxon>
        <taxon>Chordata</taxon>
        <taxon>Craniata</taxon>
        <taxon>Vertebrata</taxon>
        <taxon>Euteleostomi</taxon>
        <taxon>Mammalia</taxon>
        <taxon>Eutheria</taxon>
        <taxon>Euarchontoglires</taxon>
        <taxon>Primates</taxon>
        <taxon>Haplorrhini</taxon>
        <taxon>Catarrhini</taxon>
        <taxon>Cercopithecidae</taxon>
        <taxon>Cercopithecinae</taxon>
        <taxon>Macaca</taxon>
    </lineage>
</organism>
<dbReference type="InterPro" id="IPR036388">
    <property type="entry name" value="WH-like_DNA-bd_sf"/>
</dbReference>
<feature type="region of interest" description="Disordered" evidence="8">
    <location>
        <begin position="380"/>
        <end position="401"/>
    </location>
</feature>
<dbReference type="VEuPathDB" id="HostDB:ENSMMUG00000049379"/>
<keyword evidence="4" id="KW-0238">DNA-binding</keyword>
<dbReference type="Pfam" id="PF00447">
    <property type="entry name" value="HSF_DNA-bind"/>
    <property type="match status" value="1"/>
</dbReference>
<protein>
    <recommendedName>
        <fullName evidence="9">HSF-type DNA-binding domain-containing protein</fullName>
    </recommendedName>
</protein>
<evidence type="ECO:0000256" key="8">
    <source>
        <dbReference type="SAM" id="MobiDB-lite"/>
    </source>
</evidence>
<dbReference type="PANTHER" id="PTHR10015:SF336">
    <property type="entry name" value="HEAT SHOCK TRANSCRIPTION FACTOR, Y-LINKED"/>
    <property type="match status" value="1"/>
</dbReference>
<dbReference type="Proteomes" id="UP000006718">
    <property type="component" value="Chromosome Y"/>
</dbReference>
<keyword evidence="6" id="KW-0539">Nucleus</keyword>
<name>A0A1D5QJ99_MACMU</name>
<comment type="subcellular location">
    <subcellularLocation>
        <location evidence="1">Nucleus</location>
    </subcellularLocation>
</comment>
<sequence>MEHVSSETQDVSPEDELTDSEASNRSPLCEHTFPEDSDLRSMIEENAFQVLSQGSSLKRPRYTACDSEPDKDNGFFSLTFPRKLWKIVESDQFKSISWDENGTCIMINEELFKKEILERKAPYRIFQTDSIKSFIRQLNLYGFSKIQQNFQRSAFVATFLAEEKESFVLSKLKFYYNPHFKRGCPQLLVRVKRRIGVKNTSLISTLFNEDFNRKHFRAGANMDNHNSALAAKASEESLFSTSKNLNMPLTRESSVRQMTANSSGPIRSGFPHPSPSTSVGPSDEIATNQHSILNQLTTIHMHSYSTYMQARGHIVNFITTTTSHYHIISPLQNRYLRLLVEPSAIPRRCHVVSVNEAPYPNLLPAGNPWLQMPVRADTLTAPRSRPALQPSLLDKYHPNYN</sequence>
<keyword evidence="5" id="KW-0804">Transcription</keyword>
<evidence type="ECO:0000313" key="10">
    <source>
        <dbReference type="Ensembl" id="ENSMMUP00000048122.1"/>
    </source>
</evidence>
<dbReference type="RefSeq" id="NP_001412296.1">
    <property type="nucleotide sequence ID" value="NM_001425367.1"/>
</dbReference>
<evidence type="ECO:0000256" key="3">
    <source>
        <dbReference type="ARBA" id="ARBA00023015"/>
    </source>
</evidence>
<dbReference type="InterPro" id="IPR000232">
    <property type="entry name" value="HSF_DNA-bd"/>
</dbReference>
<evidence type="ECO:0000256" key="6">
    <source>
        <dbReference type="ARBA" id="ARBA00023242"/>
    </source>
</evidence>
<dbReference type="FunFam" id="1.10.10.10:FF:000349">
    <property type="entry name" value="Heat shock transcription factor, Y-linked"/>
    <property type="match status" value="1"/>
</dbReference>
<dbReference type="OMA" id="PSHARVN"/>
<dbReference type="GO" id="GO:0005634">
    <property type="term" value="C:nucleus"/>
    <property type="evidence" value="ECO:0007669"/>
    <property type="project" value="UniProtKB-SubCell"/>
</dbReference>
<dbReference type="STRING" id="9544.ENSMMUP00000048122"/>
<evidence type="ECO:0000256" key="5">
    <source>
        <dbReference type="ARBA" id="ARBA00023163"/>
    </source>
</evidence>